<reference evidence="2" key="1">
    <citation type="journal article" date="2022" name="Microbiol. Resour. Announc.">
        <title>Genome Sequence of Cupriavidus campinensis Strain G5, a Member of a Bacterial Consortium Capable of Polyethylene Degradation.</title>
        <authorList>
            <person name="Schneider B."/>
            <person name="Pfeiffer F."/>
            <person name="Dyall-Smith M."/>
            <person name="Kunte H.J."/>
        </authorList>
    </citation>
    <scope>NUCLEOTIDE SEQUENCE</scope>
    <source>
        <strain evidence="2">G5</strain>
    </source>
</reference>
<dbReference type="Pfam" id="PF09977">
    <property type="entry name" value="Tad_C"/>
    <property type="match status" value="1"/>
</dbReference>
<protein>
    <submittedName>
        <fullName evidence="2">Pilus assembly protein TadG-related protein</fullName>
    </submittedName>
</protein>
<evidence type="ECO:0000313" key="2">
    <source>
        <dbReference type="EMBL" id="URF07233.1"/>
    </source>
</evidence>
<dbReference type="EMBL" id="CP097331">
    <property type="protein sequence ID" value="URF07233.1"/>
    <property type="molecule type" value="Genomic_DNA"/>
</dbReference>
<proteinExistence type="predicted"/>
<evidence type="ECO:0000259" key="1">
    <source>
        <dbReference type="Pfam" id="PF09977"/>
    </source>
</evidence>
<name>A0AAE9I3S1_9BURK</name>
<dbReference type="RefSeq" id="WP_246119007.1">
    <property type="nucleotide sequence ID" value="NZ_CP097331.1"/>
</dbReference>
<sequence length="570" mass="57529">MRPLRAHRHARGAVSLMAALLIATVGIAALVSIDVGHVFYSQRQLQKTVDLAALSGAQQLKRAADLPATTASVLGSVTAAAAQNGYASGVSAECADVAGGAADGLRACLGLWDPANPANGDSVRHFNPAYPAATVSPNAVRVQATYTVPLLFVIPGTASRQLRAEAIAAGSPPVASFTLGSGLLDVSTASGMLGLLLGNTVTLSVLDWSGLVGANVTLEQLRLQAGVGTIDQLLNATLSIQDFYALVLGAAGKSALLNAALGSPVTQLGVSGIGTTVSLAKMLDLGVLTPAASSAAEVAVNVASLLTTAAYVARGTSAIDLDKIAVNVGLGSVGGKLYIVQPPQVALGPARQLPGGTWQTTATTAQLGLWLAVKANLPVLGLASADVNLPVWLRVGQARGDLTNVQCAANPAQRRATVNVTTDVLTTCVADGTKPQCAPAATPVELAVVKVLAGVLSTKVVANPKPDVTPMNPLNDVVLAPGGSASTSSTKPLSRAITDMVRNLNPDVTVGLGVLGIPLNVGALLDALLTPIAGLLDALLIPLTSTLGIRLGNADLWLNGVDCNNAELVY</sequence>
<gene>
    <name evidence="2" type="ORF">M5D45_18625</name>
</gene>
<dbReference type="AlphaFoldDB" id="A0AAE9I3S1"/>
<dbReference type="InterPro" id="IPR018705">
    <property type="entry name" value="DUF2134_membrane"/>
</dbReference>
<dbReference type="KEGG" id="ccam:M5D45_18625"/>
<organism evidence="2 3">
    <name type="scientific">Cupriavidus campinensis</name>
    <dbReference type="NCBI Taxonomy" id="151783"/>
    <lineage>
        <taxon>Bacteria</taxon>
        <taxon>Pseudomonadati</taxon>
        <taxon>Pseudomonadota</taxon>
        <taxon>Betaproteobacteria</taxon>
        <taxon>Burkholderiales</taxon>
        <taxon>Burkholderiaceae</taxon>
        <taxon>Cupriavidus</taxon>
    </lineage>
</organism>
<dbReference type="Proteomes" id="UP001056132">
    <property type="component" value="Chromosome 2"/>
</dbReference>
<reference evidence="2" key="2">
    <citation type="submission" date="2022-05" db="EMBL/GenBank/DDBJ databases">
        <authorList>
            <person name="Kunte H.-J."/>
        </authorList>
    </citation>
    <scope>NUCLEOTIDE SEQUENCE</scope>
    <source>
        <strain evidence="2">G5</strain>
    </source>
</reference>
<evidence type="ECO:0000313" key="3">
    <source>
        <dbReference type="Proteomes" id="UP001056132"/>
    </source>
</evidence>
<accession>A0AAE9I3S1</accession>
<feature type="domain" description="DUF2134" evidence="1">
    <location>
        <begin position="55"/>
        <end position="168"/>
    </location>
</feature>